<dbReference type="PANTHER" id="PTHR41307:SF1">
    <property type="entry name" value="MEMBRANE PROTEIN"/>
    <property type="match status" value="1"/>
</dbReference>
<evidence type="ECO:0000313" key="3">
    <source>
        <dbReference type="EMBL" id="QHE60494.1"/>
    </source>
</evidence>
<dbReference type="Proteomes" id="UP000465062">
    <property type="component" value="Chromosome"/>
</dbReference>
<feature type="domain" description="HAAS transmembrane region" evidence="2">
    <location>
        <begin position="89"/>
        <end position="203"/>
    </location>
</feature>
<dbReference type="InterPro" id="IPR012963">
    <property type="entry name" value="HAAS_TM"/>
</dbReference>
<feature type="transmembrane region" description="Helical" evidence="1">
    <location>
        <begin position="108"/>
        <end position="128"/>
    </location>
</feature>
<sequence>MSLSKESKDFLGNLRIYLISSGKNEQEVDEIVGELEDHLVETEKRGKSVSEVTGLTPRQYMNQISAEMPIDYKSIFEYIVMVLVGAFSFIILGDALSGDLSYSVFELIGYPLVMIGFLLCTAAVFKYVSSHPVSKAREWTLFSILGGVPILLFMGLFFLGQNVEAPTVVMEGIGRLFALILAFAAIIAVSLWSKTWIMIILAILVNGPQLLIQQSSFPEETKLILTGLSLPVFVGGYFLLLFVKEKKKEKHAGPVT</sequence>
<dbReference type="KEGG" id="bvq:FHE72_05145"/>
<evidence type="ECO:0000256" key="1">
    <source>
        <dbReference type="SAM" id="Phobius"/>
    </source>
</evidence>
<dbReference type="AlphaFoldDB" id="A0A6I6UCP8"/>
<evidence type="ECO:0000313" key="4">
    <source>
        <dbReference type="Proteomes" id="UP000465062"/>
    </source>
</evidence>
<dbReference type="Pfam" id="PF08006">
    <property type="entry name" value="HAAS_TM"/>
    <property type="match status" value="1"/>
</dbReference>
<keyword evidence="1" id="KW-0812">Transmembrane</keyword>
<feature type="transmembrane region" description="Helical" evidence="1">
    <location>
        <begin position="224"/>
        <end position="243"/>
    </location>
</feature>
<dbReference type="SUPFAM" id="SSF158560">
    <property type="entry name" value="BH3980-like"/>
    <property type="match status" value="1"/>
</dbReference>
<evidence type="ECO:0000259" key="2">
    <source>
        <dbReference type="Pfam" id="PF08006"/>
    </source>
</evidence>
<dbReference type="RefSeq" id="WP_159361453.1">
    <property type="nucleotide sequence ID" value="NZ_CP047394.1"/>
</dbReference>
<gene>
    <name evidence="3" type="ORF">FHE72_05145</name>
</gene>
<feature type="transmembrane region" description="Helical" evidence="1">
    <location>
        <begin position="196"/>
        <end position="212"/>
    </location>
</feature>
<reference evidence="3 4" key="1">
    <citation type="submission" date="2019-06" db="EMBL/GenBank/DDBJ databases">
        <title>An operon consisting of a P-type ATPase gene and a transcriptional regular gene given the different cadmium resistance in Bacillus vietamensis 151-6 and Bacillus marisflavi 151-25.</title>
        <authorList>
            <person name="Yu X."/>
        </authorList>
    </citation>
    <scope>NUCLEOTIDE SEQUENCE [LARGE SCALE GENOMIC DNA]</scope>
    <source>
        <strain evidence="3 4">151-6</strain>
    </source>
</reference>
<keyword evidence="1" id="KW-0472">Membrane</keyword>
<proteinExistence type="predicted"/>
<protein>
    <submittedName>
        <fullName evidence="3">DUF1129 family protein</fullName>
    </submittedName>
</protein>
<dbReference type="PANTHER" id="PTHR41307">
    <property type="entry name" value="MEMBRANE PROTEIN-RELATED"/>
    <property type="match status" value="1"/>
</dbReference>
<feature type="transmembrane region" description="Helical" evidence="1">
    <location>
        <begin position="140"/>
        <end position="160"/>
    </location>
</feature>
<keyword evidence="1" id="KW-1133">Transmembrane helix</keyword>
<organism evidence="3 4">
    <name type="scientific">Rossellomorea vietnamensis</name>
    <dbReference type="NCBI Taxonomy" id="218284"/>
    <lineage>
        <taxon>Bacteria</taxon>
        <taxon>Bacillati</taxon>
        <taxon>Bacillota</taxon>
        <taxon>Bacilli</taxon>
        <taxon>Bacillales</taxon>
        <taxon>Bacillaceae</taxon>
        <taxon>Rossellomorea</taxon>
    </lineage>
</organism>
<accession>A0A6I6UCP8</accession>
<dbReference type="EMBL" id="CP047394">
    <property type="protein sequence ID" value="QHE60494.1"/>
    <property type="molecule type" value="Genomic_DNA"/>
</dbReference>
<feature type="transmembrane region" description="Helical" evidence="1">
    <location>
        <begin position="75"/>
        <end position="96"/>
    </location>
</feature>
<feature type="transmembrane region" description="Helical" evidence="1">
    <location>
        <begin position="172"/>
        <end position="189"/>
    </location>
</feature>
<name>A0A6I6UCP8_9BACI</name>